<evidence type="ECO:0000256" key="1">
    <source>
        <dbReference type="ARBA" id="ARBA00022490"/>
    </source>
</evidence>
<dbReference type="CDD" id="cd02503">
    <property type="entry name" value="MobA"/>
    <property type="match status" value="1"/>
</dbReference>
<dbReference type="STRING" id="42256.RradSPS_1234"/>
<dbReference type="InterPro" id="IPR025877">
    <property type="entry name" value="MobA-like_NTP_Trfase"/>
</dbReference>
<dbReference type="PANTHER" id="PTHR19136:SF81">
    <property type="entry name" value="MOLYBDENUM COFACTOR GUANYLYLTRANSFERASE"/>
    <property type="match status" value="1"/>
</dbReference>
<evidence type="ECO:0000256" key="8">
    <source>
        <dbReference type="HAMAP-Rule" id="MF_00316"/>
    </source>
</evidence>
<dbReference type="GO" id="GO:0006777">
    <property type="term" value="P:Mo-molybdopterin cofactor biosynthetic process"/>
    <property type="evidence" value="ECO:0007669"/>
    <property type="project" value="UniProtKB-KW"/>
</dbReference>
<evidence type="ECO:0000256" key="2">
    <source>
        <dbReference type="ARBA" id="ARBA00022679"/>
    </source>
</evidence>
<comment type="catalytic activity">
    <reaction evidence="8">
        <text>Mo-molybdopterin + GTP + H(+) = Mo-molybdopterin guanine dinucleotide + diphosphate</text>
        <dbReference type="Rhea" id="RHEA:34243"/>
        <dbReference type="ChEBI" id="CHEBI:15378"/>
        <dbReference type="ChEBI" id="CHEBI:33019"/>
        <dbReference type="ChEBI" id="CHEBI:37565"/>
        <dbReference type="ChEBI" id="CHEBI:71302"/>
        <dbReference type="ChEBI" id="CHEBI:71310"/>
        <dbReference type="EC" id="2.7.7.77"/>
    </reaction>
</comment>
<evidence type="ECO:0000256" key="6">
    <source>
        <dbReference type="ARBA" id="ARBA00023134"/>
    </source>
</evidence>
<keyword evidence="6 8" id="KW-0342">GTP-binding</keyword>
<name>A0A023X224_RUBRA</name>
<evidence type="ECO:0000256" key="3">
    <source>
        <dbReference type="ARBA" id="ARBA00022723"/>
    </source>
</evidence>
<dbReference type="EMBL" id="CP007514">
    <property type="protein sequence ID" value="AHY46517.1"/>
    <property type="molecule type" value="Genomic_DNA"/>
</dbReference>
<feature type="domain" description="MobA-like NTP transferase" evidence="10">
    <location>
        <begin position="23"/>
        <end position="184"/>
    </location>
</feature>
<feature type="region of interest" description="Disordered" evidence="9">
    <location>
        <begin position="1"/>
        <end position="21"/>
    </location>
</feature>
<dbReference type="GO" id="GO:0005737">
    <property type="term" value="C:cytoplasm"/>
    <property type="evidence" value="ECO:0007669"/>
    <property type="project" value="UniProtKB-SubCell"/>
</dbReference>
<keyword evidence="5 8" id="KW-0460">Magnesium</keyword>
<dbReference type="EC" id="2.7.7.77" evidence="8"/>
<dbReference type="GO" id="GO:0046872">
    <property type="term" value="F:metal ion binding"/>
    <property type="evidence" value="ECO:0007669"/>
    <property type="project" value="UniProtKB-KW"/>
</dbReference>
<evidence type="ECO:0000313" key="12">
    <source>
        <dbReference type="Proteomes" id="UP000025229"/>
    </source>
</evidence>
<evidence type="ECO:0000313" key="11">
    <source>
        <dbReference type="EMBL" id="AHY46517.1"/>
    </source>
</evidence>
<dbReference type="eggNOG" id="COG0746">
    <property type="taxonomic scope" value="Bacteria"/>
</dbReference>
<dbReference type="HOGENOM" id="CLU_055597_2_1_11"/>
<reference evidence="11 12" key="1">
    <citation type="submission" date="2014-03" db="EMBL/GenBank/DDBJ databases">
        <title>Complete genome sequence of the Radio-Resistant Rubrobacter radiotolerans RSPS-4.</title>
        <authorList>
            <person name="Egas C.C."/>
            <person name="Barroso C.C."/>
            <person name="Froufe H.J.C."/>
            <person name="Pacheco J.J."/>
            <person name="Albuquerque L.L."/>
            <person name="da Costa M.M.S."/>
        </authorList>
    </citation>
    <scope>NUCLEOTIDE SEQUENCE [LARGE SCALE GENOMIC DNA]</scope>
    <source>
        <strain evidence="11 12">RSPS-4</strain>
    </source>
</reference>
<keyword evidence="12" id="KW-1185">Reference proteome</keyword>
<dbReference type="KEGG" id="rrd:RradSPS_1234"/>
<keyword evidence="4 8" id="KW-0547">Nucleotide-binding</keyword>
<dbReference type="AlphaFoldDB" id="A0A023X224"/>
<organism evidence="11 12">
    <name type="scientific">Rubrobacter radiotolerans</name>
    <name type="common">Arthrobacter radiotolerans</name>
    <dbReference type="NCBI Taxonomy" id="42256"/>
    <lineage>
        <taxon>Bacteria</taxon>
        <taxon>Bacillati</taxon>
        <taxon>Actinomycetota</taxon>
        <taxon>Rubrobacteria</taxon>
        <taxon>Rubrobacterales</taxon>
        <taxon>Rubrobacteraceae</taxon>
        <taxon>Rubrobacter</taxon>
    </lineage>
</organism>
<comment type="cofactor">
    <cofactor evidence="8">
        <name>Mg(2+)</name>
        <dbReference type="ChEBI" id="CHEBI:18420"/>
    </cofactor>
</comment>
<dbReference type="SUPFAM" id="SSF53448">
    <property type="entry name" value="Nucleotide-diphospho-sugar transferases"/>
    <property type="match status" value="1"/>
</dbReference>
<comment type="similarity">
    <text evidence="8">Belongs to the MobA family.</text>
</comment>
<keyword evidence="1 8" id="KW-0963">Cytoplasm</keyword>
<comment type="subcellular location">
    <subcellularLocation>
        <location evidence="8">Cytoplasm</location>
    </subcellularLocation>
</comment>
<dbReference type="PANTHER" id="PTHR19136">
    <property type="entry name" value="MOLYBDENUM COFACTOR GUANYLYLTRANSFERASE"/>
    <property type="match status" value="1"/>
</dbReference>
<keyword evidence="3 8" id="KW-0479">Metal-binding</keyword>
<dbReference type="InterPro" id="IPR029044">
    <property type="entry name" value="Nucleotide-diphossugar_trans"/>
</dbReference>
<evidence type="ECO:0000256" key="4">
    <source>
        <dbReference type="ARBA" id="ARBA00022741"/>
    </source>
</evidence>
<evidence type="ECO:0000259" key="10">
    <source>
        <dbReference type="Pfam" id="PF12804"/>
    </source>
</evidence>
<comment type="domain">
    <text evidence="8">The N-terminal domain determines nucleotide recognition and specific binding, while the C-terminal domain determines the specific binding to the target protein.</text>
</comment>
<feature type="binding site" evidence="8">
    <location>
        <position position="82"/>
    </location>
    <ligand>
        <name>GTP</name>
        <dbReference type="ChEBI" id="CHEBI:37565"/>
    </ligand>
</feature>
<dbReference type="Gene3D" id="3.90.550.10">
    <property type="entry name" value="Spore Coat Polysaccharide Biosynthesis Protein SpsA, Chain A"/>
    <property type="match status" value="1"/>
</dbReference>
<dbReference type="GO" id="GO:0005525">
    <property type="term" value="F:GTP binding"/>
    <property type="evidence" value="ECO:0007669"/>
    <property type="project" value="UniProtKB-UniRule"/>
</dbReference>
<evidence type="ECO:0000256" key="5">
    <source>
        <dbReference type="ARBA" id="ARBA00022842"/>
    </source>
</evidence>
<dbReference type="OrthoDB" id="9788394at2"/>
<feature type="binding site" evidence="8">
    <location>
        <position position="112"/>
    </location>
    <ligand>
        <name>GTP</name>
        <dbReference type="ChEBI" id="CHEBI:37565"/>
    </ligand>
</feature>
<dbReference type="GO" id="GO:0061603">
    <property type="term" value="F:molybdenum cofactor guanylyltransferase activity"/>
    <property type="evidence" value="ECO:0007669"/>
    <property type="project" value="UniProtKB-EC"/>
</dbReference>
<feature type="binding site" evidence="8">
    <location>
        <begin position="26"/>
        <end position="28"/>
    </location>
    <ligand>
        <name>GTP</name>
        <dbReference type="ChEBI" id="CHEBI:37565"/>
    </ligand>
</feature>
<dbReference type="HAMAP" id="MF_00316">
    <property type="entry name" value="MobA"/>
    <property type="match status" value="1"/>
</dbReference>
<keyword evidence="2 8" id="KW-0808">Transferase</keyword>
<dbReference type="InterPro" id="IPR013482">
    <property type="entry name" value="Molybde_CF_guanTrfase"/>
</dbReference>
<dbReference type="Pfam" id="PF12804">
    <property type="entry name" value="NTP_transf_3"/>
    <property type="match status" value="1"/>
</dbReference>
<protein>
    <recommendedName>
        <fullName evidence="8">Probable molybdenum cofactor guanylyltransferase</fullName>
        <shortName evidence="8">MoCo guanylyltransferase</shortName>
        <ecNumber evidence="8">2.7.7.77</ecNumber>
    </recommendedName>
    <alternativeName>
        <fullName evidence="8">GTP:molybdopterin guanylyltransferase</fullName>
    </alternativeName>
    <alternativeName>
        <fullName evidence="8">Mo-MPT guanylyltransferase</fullName>
    </alternativeName>
    <alternativeName>
        <fullName evidence="8">Molybdopterin guanylyltransferase</fullName>
    </alternativeName>
    <alternativeName>
        <fullName evidence="8">Molybdopterin-guanine dinucleotide synthase</fullName>
        <shortName evidence="8">MGD synthase</shortName>
    </alternativeName>
</protein>
<evidence type="ECO:0000256" key="9">
    <source>
        <dbReference type="SAM" id="MobiDB-lite"/>
    </source>
</evidence>
<proteinExistence type="inferred from homology"/>
<sequence>MSGRVHSGEGEGSPRDASRETDGILLAGGRSSRMGFDKLSAKLGGEALILRPYGALRSVCRSVLVVGGDPGLAPAGSQHVPDASGPYRGPLVGLASGLEHAGSPVVVALAGDLPFVGADLLRELVARVSGGALAAVPVHPASSAGEPRNLHPLCAAYRTEETRACAREALEAGERSMRSLIHRLSRLGRVEYVSRELERFGDPDVFLMNVNTPEDLLRAERLSGRTSLGTCAW</sequence>
<gene>
    <name evidence="8" type="primary">mobA</name>
    <name evidence="11" type="ORF">RradSPS_1234</name>
</gene>
<keyword evidence="7 8" id="KW-0501">Molybdenum cofactor biosynthesis</keyword>
<evidence type="ECO:0000256" key="7">
    <source>
        <dbReference type="ARBA" id="ARBA00023150"/>
    </source>
</evidence>
<accession>A0A023X224</accession>
<comment type="function">
    <text evidence="8">Transfers a GMP moiety from GTP to Mo-molybdopterin (Mo-MPT) cofactor (Moco or molybdenum cofactor) to form Mo-molybdopterin guanine dinucleotide (Mo-MGD) cofactor.</text>
</comment>
<feature type="binding site" evidence="8">
    <location>
        <position position="112"/>
    </location>
    <ligand>
        <name>Mg(2+)</name>
        <dbReference type="ChEBI" id="CHEBI:18420"/>
    </ligand>
</feature>
<feature type="binding site" evidence="8">
    <location>
        <position position="38"/>
    </location>
    <ligand>
        <name>GTP</name>
        <dbReference type="ChEBI" id="CHEBI:37565"/>
    </ligand>
</feature>
<comment type="caution">
    <text evidence="8">Lacks conserved residue(s) required for the propagation of feature annotation.</text>
</comment>
<dbReference type="Proteomes" id="UP000025229">
    <property type="component" value="Chromosome"/>
</dbReference>